<dbReference type="EMBL" id="CP012752">
    <property type="protein sequence ID" value="ALG12369.1"/>
    <property type="molecule type" value="Genomic_DNA"/>
</dbReference>
<organism evidence="2 3">
    <name type="scientific">Kibdelosporangium phytohabitans</name>
    <dbReference type="NCBI Taxonomy" id="860235"/>
    <lineage>
        <taxon>Bacteria</taxon>
        <taxon>Bacillati</taxon>
        <taxon>Actinomycetota</taxon>
        <taxon>Actinomycetes</taxon>
        <taxon>Pseudonocardiales</taxon>
        <taxon>Pseudonocardiaceae</taxon>
        <taxon>Kibdelosporangium</taxon>
    </lineage>
</organism>
<protein>
    <submittedName>
        <fullName evidence="2">Uncharacterized protein</fullName>
    </submittedName>
</protein>
<dbReference type="Proteomes" id="UP000063699">
    <property type="component" value="Chromosome"/>
</dbReference>
<feature type="region of interest" description="Disordered" evidence="1">
    <location>
        <begin position="36"/>
        <end position="73"/>
    </location>
</feature>
<keyword evidence="3" id="KW-1185">Reference proteome</keyword>
<gene>
    <name evidence="2" type="ORF">AOZ06_40845</name>
</gene>
<evidence type="ECO:0000256" key="1">
    <source>
        <dbReference type="SAM" id="MobiDB-lite"/>
    </source>
</evidence>
<dbReference type="KEGG" id="kphy:AOZ06_40845"/>
<dbReference type="AlphaFoldDB" id="A0A0N9I852"/>
<evidence type="ECO:0000313" key="2">
    <source>
        <dbReference type="EMBL" id="ALG12369.1"/>
    </source>
</evidence>
<dbReference type="STRING" id="860235.AOZ06_40845"/>
<proteinExistence type="predicted"/>
<reference evidence="2 3" key="1">
    <citation type="submission" date="2015-07" db="EMBL/GenBank/DDBJ databases">
        <title>Genome sequencing of Kibdelosporangium phytohabitans.</title>
        <authorList>
            <person name="Qin S."/>
            <person name="Xing K."/>
        </authorList>
    </citation>
    <scope>NUCLEOTIDE SEQUENCE [LARGE SCALE GENOMIC DNA]</scope>
    <source>
        <strain evidence="2 3">KLBMP1111</strain>
    </source>
</reference>
<evidence type="ECO:0000313" key="3">
    <source>
        <dbReference type="Proteomes" id="UP000063699"/>
    </source>
</evidence>
<name>A0A0N9I852_9PSEU</name>
<sequence>MQISVHDSLFARRDRRSFDEVRENDPAAGTQRLADLLEHPGPVRHVEDRLHGNGRVEGARRERHPRGIGVPELDPGYGLGESVGAVDLFVAVGDTGDPCPGTRRDPCSGPADTAADVEYVIALPGPQAVGDEVGQPISGVTERNAAVRRVPVPEMHVHPGRRVTQHSEPVIEPADLVGYRQGL</sequence>
<accession>A0A0N9I852</accession>